<protein>
    <submittedName>
        <fullName evidence="1">DUF2199 domain-containing protein</fullName>
    </submittedName>
</protein>
<keyword evidence="2" id="KW-1185">Reference proteome</keyword>
<sequence>MFWKKKKNKSTKFDCSKCGKAHSEWPALGYISPDNYHNLTEKEKAELAILNSDFCEIHYEDQIDRFIRVTLTQKVNSSCQNLDYGLWVSLSEKSYSDYKENFNNTHHETGYFGWLCSNIASYESTSSIPCDVITKGGNERPEIFPHKDFEHPFVQDYYNGISKMEAESRIRDMLKKAG</sequence>
<accession>A0ABV9LCI8</accession>
<name>A0ABV9LCI8_9FLAO</name>
<evidence type="ECO:0000313" key="1">
    <source>
        <dbReference type="EMBL" id="MFC4691624.1"/>
    </source>
</evidence>
<dbReference type="InterPro" id="IPR018697">
    <property type="entry name" value="DUF2199"/>
</dbReference>
<gene>
    <name evidence="1" type="ORF">ACFO5T_14405</name>
</gene>
<dbReference type="Pfam" id="PF09965">
    <property type="entry name" value="DUF2199"/>
    <property type="match status" value="1"/>
</dbReference>
<comment type="caution">
    <text evidence="1">The sequence shown here is derived from an EMBL/GenBank/DDBJ whole genome shotgun (WGS) entry which is preliminary data.</text>
</comment>
<evidence type="ECO:0000313" key="2">
    <source>
        <dbReference type="Proteomes" id="UP001595878"/>
    </source>
</evidence>
<organism evidence="1 2">
    <name type="scientific">Dokdonia genika</name>
    <dbReference type="NCBI Taxonomy" id="308113"/>
    <lineage>
        <taxon>Bacteria</taxon>
        <taxon>Pseudomonadati</taxon>
        <taxon>Bacteroidota</taxon>
        <taxon>Flavobacteriia</taxon>
        <taxon>Flavobacteriales</taxon>
        <taxon>Flavobacteriaceae</taxon>
        <taxon>Dokdonia</taxon>
    </lineage>
</organism>
<dbReference type="Proteomes" id="UP001595878">
    <property type="component" value="Unassembled WGS sequence"/>
</dbReference>
<proteinExistence type="predicted"/>
<dbReference type="EMBL" id="JBHSHB010000041">
    <property type="protein sequence ID" value="MFC4691624.1"/>
    <property type="molecule type" value="Genomic_DNA"/>
</dbReference>
<reference evidence="2" key="1">
    <citation type="journal article" date="2019" name="Int. J. Syst. Evol. Microbiol.">
        <title>The Global Catalogue of Microorganisms (GCM) 10K type strain sequencing project: providing services to taxonomists for standard genome sequencing and annotation.</title>
        <authorList>
            <consortium name="The Broad Institute Genomics Platform"/>
            <consortium name="The Broad Institute Genome Sequencing Center for Infectious Disease"/>
            <person name="Wu L."/>
            <person name="Ma J."/>
        </authorList>
    </citation>
    <scope>NUCLEOTIDE SEQUENCE [LARGE SCALE GENOMIC DNA]</scope>
    <source>
        <strain evidence="2">CGMCC 4.7427</strain>
    </source>
</reference>
<dbReference type="RefSeq" id="WP_299148291.1">
    <property type="nucleotide sequence ID" value="NZ_JBHSHB010000041.1"/>
</dbReference>